<dbReference type="GO" id="GO:0007186">
    <property type="term" value="P:G protein-coupled receptor signaling pathway"/>
    <property type="evidence" value="ECO:0007669"/>
    <property type="project" value="TreeGrafter"/>
</dbReference>
<evidence type="ECO:0000313" key="10">
    <source>
        <dbReference type="EMBL" id="EAU85472.2"/>
    </source>
</evidence>
<evidence type="ECO:0000256" key="3">
    <source>
        <dbReference type="ARBA" id="ARBA00022741"/>
    </source>
</evidence>
<dbReference type="RefSeq" id="XP_001836288.2">
    <property type="nucleotide sequence ID" value="XM_001836236.2"/>
</dbReference>
<feature type="region of interest" description="Disordered" evidence="7">
    <location>
        <begin position="452"/>
        <end position="480"/>
    </location>
</feature>
<feature type="binding site" evidence="6">
    <location>
        <position position="49"/>
    </location>
    <ligand>
        <name>ATP</name>
        <dbReference type="ChEBI" id="CHEBI:30616"/>
    </ligand>
</feature>
<dbReference type="Proteomes" id="UP000001861">
    <property type="component" value="Unassembled WGS sequence"/>
</dbReference>
<dbReference type="GeneID" id="6012831"/>
<evidence type="ECO:0000259" key="9">
    <source>
        <dbReference type="PROSITE" id="PS51285"/>
    </source>
</evidence>
<accession>A8NTR8</accession>
<dbReference type="PROSITE" id="PS00107">
    <property type="entry name" value="PROTEIN_KINASE_ATP"/>
    <property type="match status" value="1"/>
</dbReference>
<dbReference type="AlphaFoldDB" id="A8NTR8"/>
<dbReference type="OrthoDB" id="354826at2759"/>
<evidence type="ECO:0000256" key="7">
    <source>
        <dbReference type="SAM" id="MobiDB-lite"/>
    </source>
</evidence>
<feature type="domain" description="Protein kinase" evidence="8">
    <location>
        <begin position="20"/>
        <end position="292"/>
    </location>
</feature>
<evidence type="ECO:0000256" key="5">
    <source>
        <dbReference type="ARBA" id="ARBA00022840"/>
    </source>
</evidence>
<keyword evidence="3 6" id="KW-0547">Nucleotide-binding</keyword>
<dbReference type="InterPro" id="IPR008271">
    <property type="entry name" value="Ser/Thr_kinase_AS"/>
</dbReference>
<keyword evidence="2" id="KW-0808">Transferase</keyword>
<dbReference type="PROSITE" id="PS51285">
    <property type="entry name" value="AGC_KINASE_CTER"/>
    <property type="match status" value="1"/>
</dbReference>
<dbReference type="PROSITE" id="PS00108">
    <property type="entry name" value="PROTEIN_KINASE_ST"/>
    <property type="match status" value="1"/>
</dbReference>
<dbReference type="PROSITE" id="PS50011">
    <property type="entry name" value="PROTEIN_KINASE_DOM"/>
    <property type="match status" value="1"/>
</dbReference>
<dbReference type="SMART" id="SM00220">
    <property type="entry name" value="S_TKc"/>
    <property type="match status" value="1"/>
</dbReference>
<protein>
    <submittedName>
        <fullName evidence="10">AGC/YANK protein kinase</fullName>
    </submittedName>
</protein>
<dbReference type="FunFam" id="1.10.510.10:FF:000469">
    <property type="entry name" value="Serine/threonine-protein kinase 32B"/>
    <property type="match status" value="1"/>
</dbReference>
<dbReference type="GO" id="GO:0001664">
    <property type="term" value="F:G protein-coupled receptor binding"/>
    <property type="evidence" value="ECO:0007669"/>
    <property type="project" value="TreeGrafter"/>
</dbReference>
<dbReference type="InterPro" id="IPR000961">
    <property type="entry name" value="AGC-kinase_C"/>
</dbReference>
<comment type="caution">
    <text evidence="10">The sequence shown here is derived from an EMBL/GenBank/DDBJ whole genome shotgun (WGS) entry which is preliminary data.</text>
</comment>
<dbReference type="KEGG" id="cci:CC1G_06373"/>
<dbReference type="SUPFAM" id="SSF56112">
    <property type="entry name" value="Protein kinase-like (PK-like)"/>
    <property type="match status" value="1"/>
</dbReference>
<dbReference type="PANTHER" id="PTHR24355">
    <property type="entry name" value="G PROTEIN-COUPLED RECEPTOR KINASE/RIBOSOMAL PROTEIN S6 KINASE"/>
    <property type="match status" value="1"/>
</dbReference>
<dbReference type="PANTHER" id="PTHR24355:SF30">
    <property type="entry name" value="SERINE_THREONINE-PROTEIN KINASE 32B ISOFORM X1"/>
    <property type="match status" value="1"/>
</dbReference>
<evidence type="ECO:0000256" key="6">
    <source>
        <dbReference type="PROSITE-ProRule" id="PRU10141"/>
    </source>
</evidence>
<keyword evidence="4 10" id="KW-0418">Kinase</keyword>
<name>A8NTR8_COPC7</name>
<evidence type="ECO:0000256" key="4">
    <source>
        <dbReference type="ARBA" id="ARBA00022777"/>
    </source>
</evidence>
<keyword evidence="1" id="KW-0723">Serine/threonine-protein kinase</keyword>
<keyword evidence="5 6" id="KW-0067">ATP-binding</keyword>
<sequence length="510" mass="58933">MGCCFSEPVDFDGEVNLYHFDLHRAVGKGAFGKVRVVEHKRSKKLYALKYIDKTRCIKQKAVANIIQERRLLEEIDHPFVVNLRYAFQDDENCFFVLDLMLGGDLRFHLERKGHIPENVVRFWVAELSSAVDYLHRQRIIHRDIKPDNILLDSEGHAHLTDFNVAIHYSSSRLHSSVAGSMAYMAPQVVSRKGYSWQIDWWSLGVTAYELIYHRRPFDGRNAEKMTQSIMKDTLKFPGRESGEDEKEREKESWCSDDGVSALRAFIERDPHQRLGCKPDARGLEDVKRHPWFRKIDWDALESKTIQPPFVPDTFIESDRTDAKLAYEQMKQANFDVSHELDEFLMVEKPLTHSKRKANPDLEKMKPELRQLEEQFTVYDFTSSKRLSYYPHNQPIVALTGTESGDTDRTLAGTIIATQTMVERSQAGSPIQGLESQGGYDGGYQRHQMSIDQQRGYTGSEVNTSKEDSRSSIQGRRGRNMRIFNTNNISIRHNHGRPRKRIISQVPENLL</sequence>
<dbReference type="InParanoid" id="A8NTR8"/>
<dbReference type="GO" id="GO:0005524">
    <property type="term" value="F:ATP binding"/>
    <property type="evidence" value="ECO:0007669"/>
    <property type="project" value="UniProtKB-UniRule"/>
</dbReference>
<evidence type="ECO:0000256" key="1">
    <source>
        <dbReference type="ARBA" id="ARBA00022527"/>
    </source>
</evidence>
<dbReference type="FunFam" id="3.30.200.20:FF:000354">
    <property type="entry name" value="AGC/YANK protein kinase"/>
    <property type="match status" value="1"/>
</dbReference>
<dbReference type="InterPro" id="IPR000719">
    <property type="entry name" value="Prot_kinase_dom"/>
</dbReference>
<feature type="domain" description="AGC-kinase C-terminal" evidence="9">
    <location>
        <begin position="293"/>
        <end position="390"/>
    </location>
</feature>
<feature type="compositionally biased region" description="Polar residues" evidence="7">
    <location>
        <begin position="452"/>
        <end position="462"/>
    </location>
</feature>
<dbReference type="Gene3D" id="1.10.510.10">
    <property type="entry name" value="Transferase(Phosphotransferase) domain 1"/>
    <property type="match status" value="1"/>
</dbReference>
<dbReference type="Gene3D" id="3.30.200.20">
    <property type="entry name" value="Phosphorylase Kinase, domain 1"/>
    <property type="match status" value="1"/>
</dbReference>
<dbReference type="InterPro" id="IPR017441">
    <property type="entry name" value="Protein_kinase_ATP_BS"/>
</dbReference>
<dbReference type="GO" id="GO:0009966">
    <property type="term" value="P:regulation of signal transduction"/>
    <property type="evidence" value="ECO:0007669"/>
    <property type="project" value="TreeGrafter"/>
</dbReference>
<evidence type="ECO:0000259" key="8">
    <source>
        <dbReference type="PROSITE" id="PS50011"/>
    </source>
</evidence>
<dbReference type="EMBL" id="AACS02000004">
    <property type="protein sequence ID" value="EAU85472.2"/>
    <property type="molecule type" value="Genomic_DNA"/>
</dbReference>
<dbReference type="GO" id="GO:0004703">
    <property type="term" value="F:G protein-coupled receptor kinase activity"/>
    <property type="evidence" value="ECO:0007669"/>
    <property type="project" value="TreeGrafter"/>
</dbReference>
<gene>
    <name evidence="10" type="ORF">CC1G_06373</name>
</gene>
<dbReference type="STRING" id="240176.A8NTR8"/>
<evidence type="ECO:0000256" key="2">
    <source>
        <dbReference type="ARBA" id="ARBA00022679"/>
    </source>
</evidence>
<dbReference type="Pfam" id="PF00069">
    <property type="entry name" value="Pkinase"/>
    <property type="match status" value="1"/>
</dbReference>
<proteinExistence type="predicted"/>
<dbReference type="eggNOG" id="KOG0598">
    <property type="taxonomic scope" value="Eukaryota"/>
</dbReference>
<dbReference type="VEuPathDB" id="FungiDB:CC1G_06373"/>
<reference evidence="10 11" key="1">
    <citation type="journal article" date="2010" name="Proc. Natl. Acad. Sci. U.S.A.">
        <title>Insights into evolution of multicellular fungi from the assembled chromosomes of the mushroom Coprinopsis cinerea (Coprinus cinereus).</title>
        <authorList>
            <person name="Stajich J.E."/>
            <person name="Wilke S.K."/>
            <person name="Ahren D."/>
            <person name="Au C.H."/>
            <person name="Birren B.W."/>
            <person name="Borodovsky M."/>
            <person name="Burns C."/>
            <person name="Canback B."/>
            <person name="Casselton L.A."/>
            <person name="Cheng C.K."/>
            <person name="Deng J."/>
            <person name="Dietrich F.S."/>
            <person name="Fargo D.C."/>
            <person name="Farman M.L."/>
            <person name="Gathman A.C."/>
            <person name="Goldberg J."/>
            <person name="Guigo R."/>
            <person name="Hoegger P.J."/>
            <person name="Hooker J.B."/>
            <person name="Huggins A."/>
            <person name="James T.Y."/>
            <person name="Kamada T."/>
            <person name="Kilaru S."/>
            <person name="Kodira C."/>
            <person name="Kues U."/>
            <person name="Kupfer D."/>
            <person name="Kwan H.S."/>
            <person name="Lomsadze A."/>
            <person name="Li W."/>
            <person name="Lilly W.W."/>
            <person name="Ma L.J."/>
            <person name="Mackey A.J."/>
            <person name="Manning G."/>
            <person name="Martin F."/>
            <person name="Muraguchi H."/>
            <person name="Natvig D.O."/>
            <person name="Palmerini H."/>
            <person name="Ramesh M.A."/>
            <person name="Rehmeyer C.J."/>
            <person name="Roe B.A."/>
            <person name="Shenoy N."/>
            <person name="Stanke M."/>
            <person name="Ter-Hovhannisyan V."/>
            <person name="Tunlid A."/>
            <person name="Velagapudi R."/>
            <person name="Vision T.J."/>
            <person name="Zeng Q."/>
            <person name="Zolan M.E."/>
            <person name="Pukkila P.J."/>
        </authorList>
    </citation>
    <scope>NUCLEOTIDE SEQUENCE [LARGE SCALE GENOMIC DNA]</scope>
    <source>
        <strain evidence="11">Okayama-7 / 130 / ATCC MYA-4618 / FGSC 9003</strain>
    </source>
</reference>
<organism evidence="10 11">
    <name type="scientific">Coprinopsis cinerea (strain Okayama-7 / 130 / ATCC MYA-4618 / FGSC 9003)</name>
    <name type="common">Inky cap fungus</name>
    <name type="synonym">Hormographiella aspergillata</name>
    <dbReference type="NCBI Taxonomy" id="240176"/>
    <lineage>
        <taxon>Eukaryota</taxon>
        <taxon>Fungi</taxon>
        <taxon>Dikarya</taxon>
        <taxon>Basidiomycota</taxon>
        <taxon>Agaricomycotina</taxon>
        <taxon>Agaricomycetes</taxon>
        <taxon>Agaricomycetidae</taxon>
        <taxon>Agaricales</taxon>
        <taxon>Agaricineae</taxon>
        <taxon>Psathyrellaceae</taxon>
        <taxon>Coprinopsis</taxon>
    </lineage>
</organism>
<keyword evidence="11" id="KW-1185">Reference proteome</keyword>
<dbReference type="HOGENOM" id="CLU_000288_63_43_1"/>
<dbReference type="OMA" id="MRITTMA"/>
<dbReference type="InterPro" id="IPR011009">
    <property type="entry name" value="Kinase-like_dom_sf"/>
</dbReference>
<evidence type="ECO:0000313" key="11">
    <source>
        <dbReference type="Proteomes" id="UP000001861"/>
    </source>
</evidence>